<dbReference type="InterPro" id="IPR005252">
    <property type="entry name" value="CoaBC"/>
</dbReference>
<dbReference type="NCBIfam" id="TIGR00521">
    <property type="entry name" value="coaBC_dfp"/>
    <property type="match status" value="1"/>
</dbReference>
<keyword evidence="3 4" id="KW-0288">FMN</keyword>
<dbReference type="HAMAP" id="MF_02225">
    <property type="entry name" value="CoaBC"/>
    <property type="match status" value="1"/>
</dbReference>
<evidence type="ECO:0000256" key="2">
    <source>
        <dbReference type="ARBA" id="ARBA00023239"/>
    </source>
</evidence>
<comment type="pathway">
    <text evidence="3 4">Cofactor biosynthesis; coenzyme A biosynthesis; CoA from (R)-pantothenate: step 2/5.</text>
</comment>
<feature type="domain" description="Flavoprotein" evidence="5">
    <location>
        <begin position="6"/>
        <end position="178"/>
    </location>
</feature>
<dbReference type="Gene3D" id="3.40.50.10300">
    <property type="entry name" value="CoaB-like"/>
    <property type="match status" value="1"/>
</dbReference>
<comment type="caution">
    <text evidence="7">The sequence shown here is derived from an EMBL/GenBank/DDBJ whole genome shotgun (WGS) entry which is preliminary data.</text>
</comment>
<keyword evidence="3 4" id="KW-0285">Flavoprotein</keyword>
<comment type="cofactor">
    <cofactor evidence="3">
        <name>Mg(2+)</name>
        <dbReference type="ChEBI" id="CHEBI:18420"/>
    </cofactor>
</comment>
<keyword evidence="2 3" id="KW-0456">Lyase</keyword>
<dbReference type="InterPro" id="IPR003382">
    <property type="entry name" value="Flavoprotein"/>
</dbReference>
<dbReference type="SUPFAM" id="SSF102645">
    <property type="entry name" value="CoaB-like"/>
    <property type="match status" value="1"/>
</dbReference>
<feature type="binding site" evidence="3">
    <location>
        <position position="281"/>
    </location>
    <ligand>
        <name>CTP</name>
        <dbReference type="ChEBI" id="CHEBI:37563"/>
    </ligand>
</feature>
<comment type="function">
    <text evidence="4">Catalyzes two steps in the biosynthesis of coenzyme A. In the first step cysteine is conjugated to 4'-phosphopantothenate to form 4-phosphopantothenoylcysteine, in the latter compound is decarboxylated to form 4'-phosphopantotheine.</text>
</comment>
<feature type="domain" description="DNA/pantothenate metabolism flavoprotein C-terminal" evidence="6">
    <location>
        <begin position="189"/>
        <end position="399"/>
    </location>
</feature>
<feature type="binding site" evidence="3">
    <location>
        <begin position="309"/>
        <end position="312"/>
    </location>
    <ligand>
        <name>CTP</name>
        <dbReference type="ChEBI" id="CHEBI:37563"/>
    </ligand>
</feature>
<keyword evidence="1 3" id="KW-0210">Decarboxylase</keyword>
<organism evidence="7 8">
    <name type="scientific">Lapidilactobacillus gannanensis</name>
    <dbReference type="NCBI Taxonomy" id="2486002"/>
    <lineage>
        <taxon>Bacteria</taxon>
        <taxon>Bacillati</taxon>
        <taxon>Bacillota</taxon>
        <taxon>Bacilli</taxon>
        <taxon>Lactobacillales</taxon>
        <taxon>Lactobacillaceae</taxon>
        <taxon>Lapidilactobacillus</taxon>
    </lineage>
</organism>
<dbReference type="Pfam" id="PF02441">
    <property type="entry name" value="Flavoprotein"/>
    <property type="match status" value="1"/>
</dbReference>
<dbReference type="EC" id="4.1.1.36" evidence="3"/>
<dbReference type="SUPFAM" id="SSF52507">
    <property type="entry name" value="Homo-oligomeric flavin-containing Cys decarboxylases, HFCD"/>
    <property type="match status" value="1"/>
</dbReference>
<feature type="binding site" evidence="3">
    <location>
        <position position="345"/>
    </location>
    <ligand>
        <name>CTP</name>
        <dbReference type="ChEBI" id="CHEBI:37563"/>
    </ligand>
</feature>
<dbReference type="InterPro" id="IPR035929">
    <property type="entry name" value="CoaB-like_sf"/>
</dbReference>
<keyword evidence="3" id="KW-0460">Magnesium</keyword>
<keyword evidence="3" id="KW-0511">Multifunctional enzyme</keyword>
<feature type="region of interest" description="Phosphopantothenoylcysteine decarboxylase" evidence="3">
    <location>
        <begin position="1"/>
        <end position="193"/>
    </location>
</feature>
<comment type="similarity">
    <text evidence="3 4">In the C-terminal section; belongs to the PPC synthetase family.</text>
</comment>
<dbReference type="Pfam" id="PF04127">
    <property type="entry name" value="DFP"/>
    <property type="match status" value="1"/>
</dbReference>
<dbReference type="GO" id="GO:0004633">
    <property type="term" value="F:phosphopantothenoylcysteine decarboxylase activity"/>
    <property type="evidence" value="ECO:0007669"/>
    <property type="project" value="UniProtKB-EC"/>
</dbReference>
<dbReference type="EC" id="6.3.2.5" evidence="3"/>
<comment type="catalytic activity">
    <reaction evidence="3 4">
        <text>N-[(R)-4-phosphopantothenoyl]-L-cysteine + H(+) = (R)-4'-phosphopantetheine + CO2</text>
        <dbReference type="Rhea" id="RHEA:16793"/>
        <dbReference type="ChEBI" id="CHEBI:15378"/>
        <dbReference type="ChEBI" id="CHEBI:16526"/>
        <dbReference type="ChEBI" id="CHEBI:59458"/>
        <dbReference type="ChEBI" id="CHEBI:61723"/>
        <dbReference type="EC" id="4.1.1.36"/>
    </reaction>
</comment>
<accession>A0ABW4BNZ8</accession>
<keyword evidence="3" id="KW-0479">Metal-binding</keyword>
<dbReference type="Proteomes" id="UP001597191">
    <property type="component" value="Unassembled WGS sequence"/>
</dbReference>
<evidence type="ECO:0000256" key="3">
    <source>
        <dbReference type="HAMAP-Rule" id="MF_02225"/>
    </source>
</evidence>
<feature type="binding site" evidence="3">
    <location>
        <position position="291"/>
    </location>
    <ligand>
        <name>CTP</name>
        <dbReference type="ChEBI" id="CHEBI:37563"/>
    </ligand>
</feature>
<evidence type="ECO:0000259" key="6">
    <source>
        <dbReference type="Pfam" id="PF04127"/>
    </source>
</evidence>
<sequence>MNLHGKHILLIITGGIAAYKMPLLVRLFIKAGAEVKVVVTSAAQEFVAVKSLAIVSQHPVYTDQYLGTNDEGLAHLDLTIWADLIVVAPATANTIAKVAQGLADNLATTAILATTKPVYFFPAMNDQMYQQPATQRNLAQLKADGRQVFEPETGFLAEGYQAKGRLPEPTTIFNLVQQAYWRQTQPQPLAGKRVLVTAGGTREAIDPVRYLSNHSSGKMGYALAAAAYAAGAEVTIISSVNRPISFPARIIPIISATELMTQLQAEFVQHDLLLMAAAPADFRSAQPAKQKIKKQADQDTMSILLTKNPDILASLPANHPGKFVAGFAAETENLLANATAKLTKKHLDLIISNPVGRTDSGFNVDQNQGTLLFRDGHQVVLSLMAKSQMATEVINQICAYMKL</sequence>
<dbReference type="RefSeq" id="WP_225420179.1">
    <property type="nucleotide sequence ID" value="NZ_JBHTOH010000091.1"/>
</dbReference>
<dbReference type="GO" id="GO:0004632">
    <property type="term" value="F:phosphopantothenate--cysteine ligase activity"/>
    <property type="evidence" value="ECO:0007669"/>
    <property type="project" value="UniProtKB-EC"/>
</dbReference>
<keyword evidence="8" id="KW-1185">Reference proteome</keyword>
<comment type="catalytic activity">
    <reaction evidence="3 4">
        <text>(R)-4'-phosphopantothenate + L-cysteine + CTP = N-[(R)-4-phosphopantothenoyl]-L-cysteine + CMP + diphosphate + H(+)</text>
        <dbReference type="Rhea" id="RHEA:19397"/>
        <dbReference type="ChEBI" id="CHEBI:10986"/>
        <dbReference type="ChEBI" id="CHEBI:15378"/>
        <dbReference type="ChEBI" id="CHEBI:33019"/>
        <dbReference type="ChEBI" id="CHEBI:35235"/>
        <dbReference type="ChEBI" id="CHEBI:37563"/>
        <dbReference type="ChEBI" id="CHEBI:59458"/>
        <dbReference type="ChEBI" id="CHEBI:60377"/>
        <dbReference type="EC" id="6.3.2.5"/>
    </reaction>
</comment>
<dbReference type="PANTHER" id="PTHR14359:SF6">
    <property type="entry name" value="PHOSPHOPANTOTHENOYLCYSTEINE DECARBOXYLASE"/>
    <property type="match status" value="1"/>
</dbReference>
<dbReference type="Gene3D" id="3.40.50.1950">
    <property type="entry name" value="Flavin prenyltransferase-like"/>
    <property type="match status" value="1"/>
</dbReference>
<reference evidence="8" key="1">
    <citation type="journal article" date="2019" name="Int. J. Syst. Evol. Microbiol.">
        <title>The Global Catalogue of Microorganisms (GCM) 10K type strain sequencing project: providing services to taxonomists for standard genome sequencing and annotation.</title>
        <authorList>
            <consortium name="The Broad Institute Genomics Platform"/>
            <consortium name="The Broad Institute Genome Sequencing Center for Infectious Disease"/>
            <person name="Wu L."/>
            <person name="Ma J."/>
        </authorList>
    </citation>
    <scope>NUCLEOTIDE SEQUENCE [LARGE SCALE GENOMIC DNA]</scope>
    <source>
        <strain evidence="8">CCM 8937</strain>
    </source>
</reference>
<comment type="caution">
    <text evidence="3">Lacks conserved residue(s) required for the propagation of feature annotation.</text>
</comment>
<evidence type="ECO:0000259" key="5">
    <source>
        <dbReference type="Pfam" id="PF02441"/>
    </source>
</evidence>
<comment type="function">
    <text evidence="3">Catalyzes two sequential steps in the biosynthesis of coenzyme A. In the first step cysteine is conjugated to 4'-phosphopantothenate to form 4-phosphopantothenoylcysteine. In the second step the latter compound is decarboxylated to form 4'-phosphopantotheine.</text>
</comment>
<dbReference type="InterPro" id="IPR007085">
    <property type="entry name" value="DNA/pantothenate-metab_flavo_C"/>
</dbReference>
<feature type="binding site" evidence="3">
    <location>
        <position position="341"/>
    </location>
    <ligand>
        <name>CTP</name>
        <dbReference type="ChEBI" id="CHEBI:37563"/>
    </ligand>
</feature>
<comment type="cofactor">
    <cofactor evidence="3">
        <name>FMN</name>
        <dbReference type="ChEBI" id="CHEBI:58210"/>
    </cofactor>
    <text evidence="3">Binds 1 FMN per subunit.</text>
</comment>
<dbReference type="EMBL" id="JBHTOH010000091">
    <property type="protein sequence ID" value="MFD1411969.1"/>
    <property type="molecule type" value="Genomic_DNA"/>
</dbReference>
<name>A0ABW4BNZ8_9LACO</name>
<keyword evidence="3 4" id="KW-0436">Ligase</keyword>
<evidence type="ECO:0000256" key="1">
    <source>
        <dbReference type="ARBA" id="ARBA00022793"/>
    </source>
</evidence>
<dbReference type="PANTHER" id="PTHR14359">
    <property type="entry name" value="HOMO-OLIGOMERIC FLAVIN CONTAINING CYS DECARBOXYLASE FAMILY"/>
    <property type="match status" value="1"/>
</dbReference>
<feature type="binding site" evidence="3">
    <location>
        <position position="327"/>
    </location>
    <ligand>
        <name>CTP</name>
        <dbReference type="ChEBI" id="CHEBI:37563"/>
    </ligand>
</feature>
<dbReference type="InterPro" id="IPR036551">
    <property type="entry name" value="Flavin_trans-like"/>
</dbReference>
<evidence type="ECO:0000256" key="4">
    <source>
        <dbReference type="RuleBase" id="RU364078"/>
    </source>
</evidence>
<evidence type="ECO:0000313" key="8">
    <source>
        <dbReference type="Proteomes" id="UP001597191"/>
    </source>
</evidence>
<comment type="pathway">
    <text evidence="3 4">Cofactor biosynthesis; coenzyme A biosynthesis; CoA from (R)-pantothenate: step 3/5.</text>
</comment>
<proteinExistence type="inferred from homology"/>
<gene>
    <name evidence="3 7" type="primary">coaBC</name>
    <name evidence="7" type="ORF">ACFQ4R_10305</name>
</gene>
<protein>
    <recommendedName>
        <fullName evidence="3">Coenzyme A biosynthesis bifunctional protein CoaBC</fullName>
    </recommendedName>
    <alternativeName>
        <fullName evidence="3">DNA/pantothenate metabolism flavoprotein</fullName>
    </alternativeName>
    <alternativeName>
        <fullName evidence="3">Phosphopantothenoylcysteine synthetase/decarboxylase</fullName>
        <shortName evidence="3">PPCS-PPCDC</shortName>
    </alternativeName>
    <domain>
        <recommendedName>
            <fullName evidence="3">Phosphopantothenoylcysteine decarboxylase</fullName>
            <shortName evidence="3">PPC decarboxylase</shortName>
            <shortName evidence="3">PPC-DC</shortName>
            <ecNumber evidence="3">4.1.1.36</ecNumber>
        </recommendedName>
        <alternativeName>
            <fullName evidence="3">CoaC</fullName>
        </alternativeName>
    </domain>
    <domain>
        <recommendedName>
            <fullName evidence="3">Phosphopantothenate--cysteine ligase</fullName>
            <ecNumber evidence="3">6.3.2.5</ecNumber>
        </recommendedName>
        <alternativeName>
            <fullName evidence="3">CoaB</fullName>
        </alternativeName>
        <alternativeName>
            <fullName evidence="3">Phosphopantothenoylcysteine synthetase</fullName>
            <shortName evidence="3">PPC synthetase</shortName>
            <shortName evidence="3">PPC-S</shortName>
        </alternativeName>
    </domain>
</protein>
<comment type="similarity">
    <text evidence="3 4">In the N-terminal section; belongs to the HFCD (homo-oligomeric flavin containing Cys decarboxylase) superfamily.</text>
</comment>
<feature type="region of interest" description="Phosphopantothenate--cysteine ligase" evidence="3">
    <location>
        <begin position="194"/>
        <end position="403"/>
    </location>
</feature>
<evidence type="ECO:0000313" key="7">
    <source>
        <dbReference type="EMBL" id="MFD1411969.1"/>
    </source>
</evidence>